<reference evidence="1" key="1">
    <citation type="submission" date="2023-07" db="EMBL/GenBank/DDBJ databases">
        <title>Black Yeasts Isolated from many extreme environments.</title>
        <authorList>
            <person name="Coleine C."/>
            <person name="Stajich J.E."/>
            <person name="Selbmann L."/>
        </authorList>
    </citation>
    <scope>NUCLEOTIDE SEQUENCE</scope>
    <source>
        <strain evidence="1">CCFEE 5714</strain>
    </source>
</reference>
<dbReference type="EMBL" id="JAUTXU010000150">
    <property type="protein sequence ID" value="KAK3703557.1"/>
    <property type="molecule type" value="Genomic_DNA"/>
</dbReference>
<comment type="caution">
    <text evidence="1">The sequence shown here is derived from an EMBL/GenBank/DDBJ whole genome shotgun (WGS) entry which is preliminary data.</text>
</comment>
<dbReference type="Proteomes" id="UP001281147">
    <property type="component" value="Unassembled WGS sequence"/>
</dbReference>
<gene>
    <name evidence="1" type="ORF">LTR37_014404</name>
</gene>
<evidence type="ECO:0000313" key="1">
    <source>
        <dbReference type="EMBL" id="KAK3703557.1"/>
    </source>
</evidence>
<protein>
    <submittedName>
        <fullName evidence="1">Uncharacterized protein</fullName>
    </submittedName>
</protein>
<organism evidence="1 2">
    <name type="scientific">Vermiconidia calcicola</name>
    <dbReference type="NCBI Taxonomy" id="1690605"/>
    <lineage>
        <taxon>Eukaryota</taxon>
        <taxon>Fungi</taxon>
        <taxon>Dikarya</taxon>
        <taxon>Ascomycota</taxon>
        <taxon>Pezizomycotina</taxon>
        <taxon>Dothideomycetes</taxon>
        <taxon>Dothideomycetidae</taxon>
        <taxon>Mycosphaerellales</taxon>
        <taxon>Extremaceae</taxon>
        <taxon>Vermiconidia</taxon>
    </lineage>
</organism>
<name>A0ACC3MTS1_9PEZI</name>
<keyword evidence="2" id="KW-1185">Reference proteome</keyword>
<proteinExistence type="predicted"/>
<evidence type="ECO:0000313" key="2">
    <source>
        <dbReference type="Proteomes" id="UP001281147"/>
    </source>
</evidence>
<sequence length="161" mass="19165">MRNRKKQQGAIRLEKKRDRQAHIDARIDAAQHNVLRQQDHKKILFDLPRELRNSIYALALNIDREKPIEPLVPRTHPLRRYHWPRTLEALTLVSRQGRLEAMDTFFARSWFLVVAGKGEYWQFRADIIDICKGLEDQLLPRRYKSLCDEGERPASSRRAWI</sequence>
<accession>A0ACC3MTS1</accession>